<organism evidence="2 3">
    <name type="scientific">Sclerotinia sclerotiorum (strain ATCC 18683 / 1980 / Ss-1)</name>
    <name type="common">White mold</name>
    <name type="synonym">Whetzelinia sclerotiorum</name>
    <dbReference type="NCBI Taxonomy" id="665079"/>
    <lineage>
        <taxon>Eukaryota</taxon>
        <taxon>Fungi</taxon>
        <taxon>Dikarya</taxon>
        <taxon>Ascomycota</taxon>
        <taxon>Pezizomycotina</taxon>
        <taxon>Leotiomycetes</taxon>
        <taxon>Helotiales</taxon>
        <taxon>Sclerotiniaceae</taxon>
        <taxon>Sclerotinia</taxon>
    </lineage>
</organism>
<evidence type="ECO:0000313" key="3">
    <source>
        <dbReference type="Proteomes" id="UP000001312"/>
    </source>
</evidence>
<name>A7ETA0_SCLS1</name>
<dbReference type="HOGENOM" id="CLU_2559686_0_0_1"/>
<keyword evidence="3" id="KW-1185">Reference proteome</keyword>
<dbReference type="InParanoid" id="A7ETA0"/>
<feature type="region of interest" description="Disordered" evidence="1">
    <location>
        <begin position="49"/>
        <end position="82"/>
    </location>
</feature>
<dbReference type="AlphaFoldDB" id="A7ETA0"/>
<feature type="compositionally biased region" description="Basic and acidic residues" evidence="1">
    <location>
        <begin position="53"/>
        <end position="82"/>
    </location>
</feature>
<dbReference type="RefSeq" id="XP_001590815.1">
    <property type="nucleotide sequence ID" value="XM_001590765.1"/>
</dbReference>
<proteinExistence type="predicted"/>
<protein>
    <submittedName>
        <fullName evidence="2">Uncharacterized protein</fullName>
    </submittedName>
</protein>
<sequence>MREWRYNGVGADEARRKEGEVSRGMEWGQNGMKKGELGEGLSRAVAIGGDMRQWGKEREGERRLGKDCGNRDSGNREEGKQE</sequence>
<reference evidence="3" key="1">
    <citation type="journal article" date="2011" name="PLoS Genet.">
        <title>Genomic analysis of the necrotrophic fungal pathogens Sclerotinia sclerotiorum and Botrytis cinerea.</title>
        <authorList>
            <person name="Amselem J."/>
            <person name="Cuomo C.A."/>
            <person name="van Kan J.A."/>
            <person name="Viaud M."/>
            <person name="Benito E.P."/>
            <person name="Couloux A."/>
            <person name="Coutinho P.M."/>
            <person name="de Vries R.P."/>
            <person name="Dyer P.S."/>
            <person name="Fillinger S."/>
            <person name="Fournier E."/>
            <person name="Gout L."/>
            <person name="Hahn M."/>
            <person name="Kohn L."/>
            <person name="Lapalu N."/>
            <person name="Plummer K.M."/>
            <person name="Pradier J.M."/>
            <person name="Quevillon E."/>
            <person name="Sharon A."/>
            <person name="Simon A."/>
            <person name="ten Have A."/>
            <person name="Tudzynski B."/>
            <person name="Tudzynski P."/>
            <person name="Wincker P."/>
            <person name="Andrew M."/>
            <person name="Anthouard V."/>
            <person name="Beever R.E."/>
            <person name="Beffa R."/>
            <person name="Benoit I."/>
            <person name="Bouzid O."/>
            <person name="Brault B."/>
            <person name="Chen Z."/>
            <person name="Choquer M."/>
            <person name="Collemare J."/>
            <person name="Cotton P."/>
            <person name="Danchin E.G."/>
            <person name="Da Silva C."/>
            <person name="Gautier A."/>
            <person name="Giraud C."/>
            <person name="Giraud T."/>
            <person name="Gonzalez C."/>
            <person name="Grossetete S."/>
            <person name="Guldener U."/>
            <person name="Henrissat B."/>
            <person name="Howlett B.J."/>
            <person name="Kodira C."/>
            <person name="Kretschmer M."/>
            <person name="Lappartient A."/>
            <person name="Leroch M."/>
            <person name="Levis C."/>
            <person name="Mauceli E."/>
            <person name="Neuveglise C."/>
            <person name="Oeser B."/>
            <person name="Pearson M."/>
            <person name="Poulain J."/>
            <person name="Poussereau N."/>
            <person name="Quesneville H."/>
            <person name="Rascle C."/>
            <person name="Schumacher J."/>
            <person name="Segurens B."/>
            <person name="Sexton A."/>
            <person name="Silva E."/>
            <person name="Sirven C."/>
            <person name="Soanes D.M."/>
            <person name="Talbot N.J."/>
            <person name="Templeton M."/>
            <person name="Yandava C."/>
            <person name="Yarden O."/>
            <person name="Zeng Q."/>
            <person name="Rollins J.A."/>
            <person name="Lebrun M.H."/>
            <person name="Dickman M."/>
        </authorList>
    </citation>
    <scope>NUCLEOTIDE SEQUENCE [LARGE SCALE GENOMIC DNA]</scope>
    <source>
        <strain evidence="3">ATCC 18683 / 1980 / Ss-1</strain>
    </source>
</reference>
<evidence type="ECO:0000256" key="1">
    <source>
        <dbReference type="SAM" id="MobiDB-lite"/>
    </source>
</evidence>
<dbReference type="Proteomes" id="UP000001312">
    <property type="component" value="Unassembled WGS sequence"/>
</dbReference>
<feature type="compositionally biased region" description="Basic and acidic residues" evidence="1">
    <location>
        <begin position="12"/>
        <end position="23"/>
    </location>
</feature>
<feature type="region of interest" description="Disordered" evidence="1">
    <location>
        <begin position="1"/>
        <end position="35"/>
    </location>
</feature>
<evidence type="ECO:0000313" key="2">
    <source>
        <dbReference type="EMBL" id="EDN92692.1"/>
    </source>
</evidence>
<accession>A7ETA0</accession>
<dbReference type="KEGG" id="ssl:SS1G_08555"/>
<dbReference type="EMBL" id="CH476631">
    <property type="protein sequence ID" value="EDN92692.1"/>
    <property type="molecule type" value="Genomic_DNA"/>
</dbReference>
<dbReference type="GeneID" id="5486621"/>
<gene>
    <name evidence="2" type="ORF">SS1G_08555</name>
</gene>